<feature type="repeat" description="TPR" evidence="3">
    <location>
        <begin position="18"/>
        <end position="51"/>
    </location>
</feature>
<protein>
    <submittedName>
        <fullName evidence="5">Uncharacterized protein</fullName>
    </submittedName>
</protein>
<gene>
    <name evidence="5" type="ORF">C5167_023338</name>
</gene>
<dbReference type="PROSITE" id="PS50005">
    <property type="entry name" value="TPR"/>
    <property type="match status" value="1"/>
</dbReference>
<keyword evidence="1" id="KW-0677">Repeat</keyword>
<evidence type="ECO:0000256" key="1">
    <source>
        <dbReference type="ARBA" id="ARBA00022737"/>
    </source>
</evidence>
<evidence type="ECO:0000256" key="2">
    <source>
        <dbReference type="ARBA" id="ARBA00022803"/>
    </source>
</evidence>
<dbReference type="STRING" id="3469.A0A4Y7JNF5"/>
<evidence type="ECO:0000256" key="3">
    <source>
        <dbReference type="PROSITE-ProRule" id="PRU00339"/>
    </source>
</evidence>
<dbReference type="PANTHER" id="PTHR46674">
    <property type="entry name" value="INACTIVE PEPTIDYL-PROLYL CIS-TRANS ISOMERASE FKBP6"/>
    <property type="match status" value="1"/>
</dbReference>
<sequence length="100" mass="11076">MLFTECFQKVLEASPGHVKALYRRGMTHMSAGYFEEARSDFKKMITIDKSSEPEATSALKNLNQKGQKHGVIADAGADLGKDEKDENDENLERGNNAAQD</sequence>
<keyword evidence="6" id="KW-1185">Reference proteome</keyword>
<dbReference type="InterPro" id="IPR019734">
    <property type="entry name" value="TPR_rpt"/>
</dbReference>
<dbReference type="InterPro" id="IPR042282">
    <property type="entry name" value="FKBP6/shu"/>
</dbReference>
<evidence type="ECO:0000256" key="4">
    <source>
        <dbReference type="SAM" id="MobiDB-lite"/>
    </source>
</evidence>
<dbReference type="SUPFAM" id="SSF48452">
    <property type="entry name" value="TPR-like"/>
    <property type="match status" value="1"/>
</dbReference>
<feature type="region of interest" description="Disordered" evidence="4">
    <location>
        <begin position="61"/>
        <end position="100"/>
    </location>
</feature>
<dbReference type="Pfam" id="PF07719">
    <property type="entry name" value="TPR_2"/>
    <property type="match status" value="1"/>
</dbReference>
<proteinExistence type="predicted"/>
<name>A0A4Y7JNF5_PAPSO</name>
<dbReference type="Gene3D" id="1.25.40.10">
    <property type="entry name" value="Tetratricopeptide repeat domain"/>
    <property type="match status" value="1"/>
</dbReference>
<keyword evidence="2 3" id="KW-0802">TPR repeat</keyword>
<reference evidence="5 6" key="1">
    <citation type="journal article" date="2018" name="Science">
        <title>The opium poppy genome and morphinan production.</title>
        <authorList>
            <person name="Guo L."/>
            <person name="Winzer T."/>
            <person name="Yang X."/>
            <person name="Li Y."/>
            <person name="Ning Z."/>
            <person name="He Z."/>
            <person name="Teodor R."/>
            <person name="Lu Y."/>
            <person name="Bowser T.A."/>
            <person name="Graham I.A."/>
            <person name="Ye K."/>
        </authorList>
    </citation>
    <scope>NUCLEOTIDE SEQUENCE [LARGE SCALE GENOMIC DNA]</scope>
    <source>
        <strain evidence="6">cv. HN1</strain>
        <tissue evidence="5">Leaves</tissue>
    </source>
</reference>
<accession>A0A4Y7JNF5</accession>
<organism evidence="5 6">
    <name type="scientific">Papaver somniferum</name>
    <name type="common">Opium poppy</name>
    <dbReference type="NCBI Taxonomy" id="3469"/>
    <lineage>
        <taxon>Eukaryota</taxon>
        <taxon>Viridiplantae</taxon>
        <taxon>Streptophyta</taxon>
        <taxon>Embryophyta</taxon>
        <taxon>Tracheophyta</taxon>
        <taxon>Spermatophyta</taxon>
        <taxon>Magnoliopsida</taxon>
        <taxon>Ranunculales</taxon>
        <taxon>Papaveraceae</taxon>
        <taxon>Papaveroideae</taxon>
        <taxon>Papaver</taxon>
    </lineage>
</organism>
<evidence type="ECO:0000313" key="6">
    <source>
        <dbReference type="Proteomes" id="UP000316621"/>
    </source>
</evidence>
<dbReference type="InterPro" id="IPR011990">
    <property type="entry name" value="TPR-like_helical_dom_sf"/>
</dbReference>
<dbReference type="EMBL" id="CM010719">
    <property type="protein sequence ID" value="RZC61580.1"/>
    <property type="molecule type" value="Genomic_DNA"/>
</dbReference>
<dbReference type="Gramene" id="RZC61580">
    <property type="protein sequence ID" value="RZC61580"/>
    <property type="gene ID" value="C5167_023338"/>
</dbReference>
<dbReference type="AlphaFoldDB" id="A0A4Y7JNF5"/>
<evidence type="ECO:0000313" key="5">
    <source>
        <dbReference type="EMBL" id="RZC61580.1"/>
    </source>
</evidence>
<dbReference type="Proteomes" id="UP000316621">
    <property type="component" value="Chromosome 5"/>
</dbReference>
<dbReference type="PANTHER" id="PTHR46674:SF1">
    <property type="entry name" value="INACTIVE PEPTIDYL-PROLYL CIS-TRANS ISOMERASE FKBP6"/>
    <property type="match status" value="1"/>
</dbReference>
<dbReference type="InterPro" id="IPR013105">
    <property type="entry name" value="TPR_2"/>
</dbReference>